<name>A0A2Z7CCL2_9LAMI</name>
<dbReference type="OrthoDB" id="1741306at2759"/>
<feature type="compositionally biased region" description="Basic and acidic residues" evidence="1">
    <location>
        <begin position="142"/>
        <end position="151"/>
    </location>
</feature>
<evidence type="ECO:0000313" key="2">
    <source>
        <dbReference type="EMBL" id="KZV44648.1"/>
    </source>
</evidence>
<keyword evidence="3" id="KW-1185">Reference proteome</keyword>
<dbReference type="EMBL" id="KQ996611">
    <property type="protein sequence ID" value="KZV44648.1"/>
    <property type="molecule type" value="Genomic_DNA"/>
</dbReference>
<proteinExistence type="predicted"/>
<dbReference type="AlphaFoldDB" id="A0A2Z7CCL2"/>
<feature type="region of interest" description="Disordered" evidence="1">
    <location>
        <begin position="141"/>
        <end position="162"/>
    </location>
</feature>
<sequence>MGIYQQTLHSVQLDYLKVLQRPTQTKAAQKGKNKTRSNLSTKSNIQQLSDTHATYHEVSCMRDTKNQRWLSRLSDKIGFLHTATQLANRDSAIPDFVELVVTRSAEIEFEHSIAVNDEDDNLDGAENEIARKMASSTALKQFLKEPLRSREDDDMSGSKKPSKIIEPATTEKDKEIEPVATEYLSLAKSVATMTDSEDTEPLSKVLELTDKSKSDEESMPIEDILKQIPEEMVTPSSNQARGFAVQNCVLLQGVPDLALCEPKPFPTLKALNVKTVGTYVSKQKGIDGNERDESVMATAALVKKKPVTKKRTSPTTVEPVAKKKRLL</sequence>
<evidence type="ECO:0000313" key="3">
    <source>
        <dbReference type="Proteomes" id="UP000250235"/>
    </source>
</evidence>
<accession>A0A2Z7CCL2</accession>
<evidence type="ECO:0000256" key="1">
    <source>
        <dbReference type="SAM" id="MobiDB-lite"/>
    </source>
</evidence>
<feature type="region of interest" description="Disordered" evidence="1">
    <location>
        <begin position="305"/>
        <end position="327"/>
    </location>
</feature>
<protein>
    <submittedName>
        <fullName evidence="2">Splicing factor 3B subunit 1-like</fullName>
    </submittedName>
</protein>
<organism evidence="2 3">
    <name type="scientific">Dorcoceras hygrometricum</name>
    <dbReference type="NCBI Taxonomy" id="472368"/>
    <lineage>
        <taxon>Eukaryota</taxon>
        <taxon>Viridiplantae</taxon>
        <taxon>Streptophyta</taxon>
        <taxon>Embryophyta</taxon>
        <taxon>Tracheophyta</taxon>
        <taxon>Spermatophyta</taxon>
        <taxon>Magnoliopsida</taxon>
        <taxon>eudicotyledons</taxon>
        <taxon>Gunneridae</taxon>
        <taxon>Pentapetalae</taxon>
        <taxon>asterids</taxon>
        <taxon>lamiids</taxon>
        <taxon>Lamiales</taxon>
        <taxon>Gesneriaceae</taxon>
        <taxon>Didymocarpoideae</taxon>
        <taxon>Trichosporeae</taxon>
        <taxon>Loxocarpinae</taxon>
        <taxon>Dorcoceras</taxon>
    </lineage>
</organism>
<gene>
    <name evidence="2" type="ORF">F511_41803</name>
</gene>
<dbReference type="Proteomes" id="UP000250235">
    <property type="component" value="Unassembled WGS sequence"/>
</dbReference>
<reference evidence="2 3" key="1">
    <citation type="journal article" date="2015" name="Proc. Natl. Acad. Sci. U.S.A.">
        <title>The resurrection genome of Boea hygrometrica: A blueprint for survival of dehydration.</title>
        <authorList>
            <person name="Xiao L."/>
            <person name="Yang G."/>
            <person name="Zhang L."/>
            <person name="Yang X."/>
            <person name="Zhao S."/>
            <person name="Ji Z."/>
            <person name="Zhou Q."/>
            <person name="Hu M."/>
            <person name="Wang Y."/>
            <person name="Chen M."/>
            <person name="Xu Y."/>
            <person name="Jin H."/>
            <person name="Xiao X."/>
            <person name="Hu G."/>
            <person name="Bao F."/>
            <person name="Hu Y."/>
            <person name="Wan P."/>
            <person name="Li L."/>
            <person name="Deng X."/>
            <person name="Kuang T."/>
            <person name="Xiang C."/>
            <person name="Zhu J.K."/>
            <person name="Oliver M.J."/>
            <person name="He Y."/>
        </authorList>
    </citation>
    <scope>NUCLEOTIDE SEQUENCE [LARGE SCALE GENOMIC DNA]</scope>
    <source>
        <strain evidence="3">cv. XS01</strain>
    </source>
</reference>